<gene>
    <name evidence="3" type="ORF">Agabi119p4_2169</name>
</gene>
<organism evidence="3 4">
    <name type="scientific">Agaricus bisporus var. burnettii</name>
    <dbReference type="NCBI Taxonomy" id="192524"/>
    <lineage>
        <taxon>Eukaryota</taxon>
        <taxon>Fungi</taxon>
        <taxon>Dikarya</taxon>
        <taxon>Basidiomycota</taxon>
        <taxon>Agaricomycotina</taxon>
        <taxon>Agaricomycetes</taxon>
        <taxon>Agaricomycetidae</taxon>
        <taxon>Agaricales</taxon>
        <taxon>Agaricineae</taxon>
        <taxon>Agaricaceae</taxon>
        <taxon>Agaricus</taxon>
    </lineage>
</organism>
<sequence>MPTPMPRKRVLMLHGWTKNGQAFKDSLEPFCRECETRGIELVFVDAPHGVSVEGRMQAWKTARRTTQHDPDDPWLKELLSVSDSRTWWDYSKEGTVALGLDDSMNTVKKALEKQRFDGVFGFSQGAAAAAIVASILERPSMYPSFLCDGKPIHPPLQFCVCISGFRLIDPVASRVLTTSFQTPALHIAGRLDDVVPMPRSRALMDLSERKRVIIHDDGHVVPLTAPWIAFYCDFIQKVSLDAPAPVQETRPALL</sequence>
<proteinExistence type="predicted"/>
<dbReference type="SUPFAM" id="SSF53474">
    <property type="entry name" value="alpha/beta-Hydrolases"/>
    <property type="match status" value="1"/>
</dbReference>
<evidence type="ECO:0000259" key="2">
    <source>
        <dbReference type="Pfam" id="PF03959"/>
    </source>
</evidence>
<evidence type="ECO:0000256" key="1">
    <source>
        <dbReference type="ARBA" id="ARBA00022801"/>
    </source>
</evidence>
<dbReference type="InterPro" id="IPR005645">
    <property type="entry name" value="FSH-like_dom"/>
</dbReference>
<dbReference type="Gene3D" id="3.40.50.1820">
    <property type="entry name" value="alpha/beta hydrolase"/>
    <property type="match status" value="1"/>
</dbReference>
<name>A0A8H7KK03_AGABI</name>
<protein>
    <recommendedName>
        <fullName evidence="2">Serine hydrolase domain-containing protein</fullName>
    </recommendedName>
</protein>
<dbReference type="EMBL" id="JABXXO010000003">
    <property type="protein sequence ID" value="KAF7782793.1"/>
    <property type="molecule type" value="Genomic_DNA"/>
</dbReference>
<dbReference type="PANTHER" id="PTHR48070">
    <property type="entry name" value="ESTERASE OVCA2"/>
    <property type="match status" value="1"/>
</dbReference>
<dbReference type="GO" id="GO:0005634">
    <property type="term" value="C:nucleus"/>
    <property type="evidence" value="ECO:0007669"/>
    <property type="project" value="TreeGrafter"/>
</dbReference>
<dbReference type="AlphaFoldDB" id="A0A8H7KK03"/>
<reference evidence="3 4" key="1">
    <citation type="journal article" name="Sci. Rep.">
        <title>Telomere-to-telomere assembled and centromere annotated genomes of the two main subspecies of the button mushroom Agaricus bisporus reveal especially polymorphic chromosome ends.</title>
        <authorList>
            <person name="Sonnenberg A.S.M."/>
            <person name="Sedaghat-Telgerd N."/>
            <person name="Lavrijssen B."/>
            <person name="Ohm R.A."/>
            <person name="Hendrickx P.M."/>
            <person name="Scholtmeijer K."/>
            <person name="Baars J.J.P."/>
            <person name="van Peer A."/>
        </authorList>
    </citation>
    <scope>NUCLEOTIDE SEQUENCE [LARGE SCALE GENOMIC DNA]</scope>
    <source>
        <strain evidence="3 4">H119_p4</strain>
    </source>
</reference>
<accession>A0A8H7KK03</accession>
<comment type="caution">
    <text evidence="3">The sequence shown here is derived from an EMBL/GenBank/DDBJ whole genome shotgun (WGS) entry which is preliminary data.</text>
</comment>
<keyword evidence="1" id="KW-0378">Hydrolase</keyword>
<dbReference type="InterPro" id="IPR029058">
    <property type="entry name" value="AB_hydrolase_fold"/>
</dbReference>
<dbReference type="InterPro" id="IPR050593">
    <property type="entry name" value="LovG"/>
</dbReference>
<dbReference type="GO" id="GO:0005737">
    <property type="term" value="C:cytoplasm"/>
    <property type="evidence" value="ECO:0007669"/>
    <property type="project" value="TreeGrafter"/>
</dbReference>
<feature type="domain" description="Serine hydrolase" evidence="2">
    <location>
        <begin position="7"/>
        <end position="228"/>
    </location>
</feature>
<evidence type="ECO:0000313" key="4">
    <source>
        <dbReference type="Proteomes" id="UP000629468"/>
    </source>
</evidence>
<dbReference type="Proteomes" id="UP000629468">
    <property type="component" value="Unassembled WGS sequence"/>
</dbReference>
<dbReference type="Pfam" id="PF03959">
    <property type="entry name" value="FSH1"/>
    <property type="match status" value="1"/>
</dbReference>
<dbReference type="OMA" id="DYACGLE"/>
<dbReference type="PANTHER" id="PTHR48070:SF6">
    <property type="entry name" value="ESTERASE OVCA2"/>
    <property type="match status" value="1"/>
</dbReference>
<evidence type="ECO:0000313" key="3">
    <source>
        <dbReference type="EMBL" id="KAF7782793.1"/>
    </source>
</evidence>
<dbReference type="GO" id="GO:0016787">
    <property type="term" value="F:hydrolase activity"/>
    <property type="evidence" value="ECO:0007669"/>
    <property type="project" value="UniProtKB-KW"/>
</dbReference>